<accession>A0A1H4LZQ2</accession>
<evidence type="ECO:0000256" key="1">
    <source>
        <dbReference type="ARBA" id="ARBA00010515"/>
    </source>
</evidence>
<dbReference type="STRING" id="402596.SAMN04489844_1006"/>
<dbReference type="InterPro" id="IPR033140">
    <property type="entry name" value="Lipase_GDXG_put_SER_AS"/>
</dbReference>
<sequence length="309" mass="32839">MSLDPDLAAFITEVEASRGRPVWELTIPEARAQMRALRVDSVRPEDVVPVGDVTDVLVDDLPARVYRPAGVEGPVPTVVYFHGGGWFRGDIDTHDQVVRRLVRDTGAVHVSVGYRLAPEDPWPAAPDDAVRAIRWVAERLADLGGSGLLAVAGDSAGGNLAAIATQELRGEVDIAAQLLIYPATDLLGHHPSKDEFASGFMLSRAMTDWINTQYFSGDAPAPGDWRHSPLHGDLAGLPPAVVATAECDLLRDEGEAYAAALAAAGVRVDAVRHAGMIHGFMDQGHVSPAAAAATRDVNRRFAELLASVG</sequence>
<reference evidence="6" key="1">
    <citation type="submission" date="2016-10" db="EMBL/GenBank/DDBJ databases">
        <authorList>
            <person name="Varghese N."/>
            <person name="Submissions S."/>
        </authorList>
    </citation>
    <scope>NUCLEOTIDE SEQUENCE [LARGE SCALE GENOMIC DNA]</scope>
    <source>
        <strain evidence="6">DSM 22017</strain>
    </source>
</reference>
<evidence type="ECO:0000256" key="2">
    <source>
        <dbReference type="ARBA" id="ARBA00022801"/>
    </source>
</evidence>
<evidence type="ECO:0000259" key="4">
    <source>
        <dbReference type="Pfam" id="PF07859"/>
    </source>
</evidence>
<dbReference type="PROSITE" id="PS01173">
    <property type="entry name" value="LIPASE_GDXG_HIS"/>
    <property type="match status" value="1"/>
</dbReference>
<dbReference type="InterPro" id="IPR013094">
    <property type="entry name" value="AB_hydrolase_3"/>
</dbReference>
<dbReference type="SUPFAM" id="SSF53474">
    <property type="entry name" value="alpha/beta-Hydrolases"/>
    <property type="match status" value="1"/>
</dbReference>
<dbReference type="Pfam" id="PF07859">
    <property type="entry name" value="Abhydrolase_3"/>
    <property type="match status" value="1"/>
</dbReference>
<evidence type="ECO:0000256" key="3">
    <source>
        <dbReference type="PROSITE-ProRule" id="PRU10038"/>
    </source>
</evidence>
<dbReference type="GO" id="GO:0016787">
    <property type="term" value="F:hydrolase activity"/>
    <property type="evidence" value="ECO:0007669"/>
    <property type="project" value="UniProtKB-KW"/>
</dbReference>
<dbReference type="InterPro" id="IPR050300">
    <property type="entry name" value="GDXG_lipolytic_enzyme"/>
</dbReference>
<dbReference type="PROSITE" id="PS01174">
    <property type="entry name" value="LIPASE_GDXG_SER"/>
    <property type="match status" value="1"/>
</dbReference>
<dbReference type="Gene3D" id="3.40.50.1820">
    <property type="entry name" value="alpha/beta hydrolase"/>
    <property type="match status" value="1"/>
</dbReference>
<proteinExistence type="inferred from homology"/>
<feature type="active site" evidence="3">
    <location>
        <position position="155"/>
    </location>
</feature>
<protein>
    <submittedName>
        <fullName evidence="5">Acetyl esterase</fullName>
    </submittedName>
</protein>
<evidence type="ECO:0000313" key="5">
    <source>
        <dbReference type="EMBL" id="SEB76186.1"/>
    </source>
</evidence>
<evidence type="ECO:0000313" key="6">
    <source>
        <dbReference type="Proteomes" id="UP000198742"/>
    </source>
</evidence>
<dbReference type="OrthoDB" id="3181909at2"/>
<dbReference type="AlphaFoldDB" id="A0A1H4LZQ2"/>
<dbReference type="EMBL" id="FNRT01000002">
    <property type="protein sequence ID" value="SEB76186.1"/>
    <property type="molecule type" value="Genomic_DNA"/>
</dbReference>
<dbReference type="InterPro" id="IPR002168">
    <property type="entry name" value="Lipase_GDXG_HIS_AS"/>
</dbReference>
<name>A0A1H4LZQ2_9ACTN</name>
<dbReference type="InterPro" id="IPR029058">
    <property type="entry name" value="AB_hydrolase_fold"/>
</dbReference>
<organism evidence="5 6">
    <name type="scientific">Nocardioides exalbidus</name>
    <dbReference type="NCBI Taxonomy" id="402596"/>
    <lineage>
        <taxon>Bacteria</taxon>
        <taxon>Bacillati</taxon>
        <taxon>Actinomycetota</taxon>
        <taxon>Actinomycetes</taxon>
        <taxon>Propionibacteriales</taxon>
        <taxon>Nocardioidaceae</taxon>
        <taxon>Nocardioides</taxon>
    </lineage>
</organism>
<dbReference type="RefSeq" id="WP_090968134.1">
    <property type="nucleotide sequence ID" value="NZ_FNRT01000002.1"/>
</dbReference>
<keyword evidence="2" id="KW-0378">Hydrolase</keyword>
<dbReference type="PANTHER" id="PTHR48081:SF8">
    <property type="entry name" value="ALPHA_BETA HYDROLASE FOLD-3 DOMAIN-CONTAINING PROTEIN-RELATED"/>
    <property type="match status" value="1"/>
</dbReference>
<gene>
    <name evidence="5" type="ORF">SAMN04489844_1006</name>
</gene>
<keyword evidence="6" id="KW-1185">Reference proteome</keyword>
<feature type="domain" description="Alpha/beta hydrolase fold-3" evidence="4">
    <location>
        <begin position="78"/>
        <end position="281"/>
    </location>
</feature>
<dbReference type="Proteomes" id="UP000198742">
    <property type="component" value="Unassembled WGS sequence"/>
</dbReference>
<dbReference type="PANTHER" id="PTHR48081">
    <property type="entry name" value="AB HYDROLASE SUPERFAMILY PROTEIN C4A8.06C"/>
    <property type="match status" value="1"/>
</dbReference>
<comment type="similarity">
    <text evidence="1">Belongs to the 'GDXG' lipolytic enzyme family.</text>
</comment>